<protein>
    <submittedName>
        <fullName evidence="3">Metallophosphoesterase</fullName>
    </submittedName>
</protein>
<evidence type="ECO:0000313" key="3">
    <source>
        <dbReference type="EMBL" id="MBF4769260.1"/>
    </source>
</evidence>
<feature type="transmembrane region" description="Helical" evidence="2">
    <location>
        <begin position="153"/>
        <end position="170"/>
    </location>
</feature>
<feature type="transmembrane region" description="Helical" evidence="2">
    <location>
        <begin position="117"/>
        <end position="138"/>
    </location>
</feature>
<evidence type="ECO:0000256" key="1">
    <source>
        <dbReference type="SAM" id="MobiDB-lite"/>
    </source>
</evidence>
<comment type="caution">
    <text evidence="3">The sequence shown here is derived from an EMBL/GenBank/DDBJ whole genome shotgun (WGS) entry which is preliminary data.</text>
</comment>
<keyword evidence="2" id="KW-0472">Membrane</keyword>
<dbReference type="Proteomes" id="UP000660668">
    <property type="component" value="Unassembled WGS sequence"/>
</dbReference>
<keyword evidence="2" id="KW-1133">Transmembrane helix</keyword>
<dbReference type="SUPFAM" id="SSF56300">
    <property type="entry name" value="Metallo-dependent phosphatases"/>
    <property type="match status" value="1"/>
</dbReference>
<keyword evidence="2" id="KW-0812">Transmembrane</keyword>
<evidence type="ECO:0000256" key="2">
    <source>
        <dbReference type="SAM" id="Phobius"/>
    </source>
</evidence>
<dbReference type="AlphaFoldDB" id="A0A930YQU7"/>
<feature type="transmembrane region" description="Helical" evidence="2">
    <location>
        <begin position="12"/>
        <end position="32"/>
    </location>
</feature>
<name>A0A930YQU7_9ACTN</name>
<accession>A0A930YQU7</accession>
<evidence type="ECO:0000313" key="4">
    <source>
        <dbReference type="Proteomes" id="UP000660668"/>
    </source>
</evidence>
<sequence length="522" mass="55176">MANARRRRYAGAAVAVAVWFVVALLAAMAAFLGSSRTLVLATHDANLRPSLTGYVVLHTGPVLPDVRQPSGSRIGVDITLGKTDATSVDELLQRYAAIASQPEGQIAKVREALGDMVVAAALRGALVGLIPLGLWWLVGRRRRDELLHRARRLRLLEVGLVLMLAVVLWWEPWSDEDPTVFAGQDWVPLADFLGPEVPLPDEVSDIEVLGDVTTNQTRRLIESAISTYDQSKTFYTAAAQAAAGLELRQPAADETVALLVSDRHDNIGMDQVARAVGDAGGATMVLDLGDDTSVGRTWEAFSLDSVTSAFEDYDRFGVAGNHDHGSFVRGYLGEHGWTMLDAETLIGPAGIRLLGVDDPRSSGLGNWRDETGLSFAEVGDRLADVACEAQDLGRRVATLVVHDANLGAAALARGCADLVVGGHTHVQAGPTRVVGENGATGYSYTTGTTGGAAYAFALGSKPRRPAGVSLVTYRDGRPVGVQAVTLQTTGVFEVGDFVSLAPTPPLTDATAPEQPLTSTPSG</sequence>
<feature type="region of interest" description="Disordered" evidence="1">
    <location>
        <begin position="503"/>
        <end position="522"/>
    </location>
</feature>
<dbReference type="InterPro" id="IPR029052">
    <property type="entry name" value="Metallo-depent_PP-like"/>
</dbReference>
<gene>
    <name evidence="3" type="ORF">ISU10_15950</name>
</gene>
<organism evidence="3 4">
    <name type="scientific">Nocardioides agariphilus</name>
    <dbReference type="NCBI Taxonomy" id="433664"/>
    <lineage>
        <taxon>Bacteria</taxon>
        <taxon>Bacillati</taxon>
        <taxon>Actinomycetota</taxon>
        <taxon>Actinomycetes</taxon>
        <taxon>Propionibacteriales</taxon>
        <taxon>Nocardioidaceae</taxon>
        <taxon>Nocardioides</taxon>
    </lineage>
</organism>
<dbReference type="RefSeq" id="WP_194697406.1">
    <property type="nucleotide sequence ID" value="NZ_JADKPO010000022.1"/>
</dbReference>
<reference evidence="3" key="1">
    <citation type="submission" date="2020-11" db="EMBL/GenBank/DDBJ databases">
        <title>Nocardioides cynanchi sp. nov., isolated from soil of rhizosphere of Cynanchum wilfordii.</title>
        <authorList>
            <person name="Lee J.-S."/>
            <person name="Suh M.K."/>
            <person name="Kim J.-S."/>
        </authorList>
    </citation>
    <scope>NUCLEOTIDE SEQUENCE</scope>
    <source>
        <strain evidence="3">KCTC 19276</strain>
    </source>
</reference>
<dbReference type="EMBL" id="JADKPO010000022">
    <property type="protein sequence ID" value="MBF4769260.1"/>
    <property type="molecule type" value="Genomic_DNA"/>
</dbReference>
<proteinExistence type="predicted"/>
<keyword evidence="4" id="KW-1185">Reference proteome</keyword>